<gene>
    <name evidence="1" type="ORF">EMCG_05508</name>
</gene>
<evidence type="ECO:0000313" key="1">
    <source>
        <dbReference type="EMBL" id="KKZ58612.1"/>
    </source>
</evidence>
<accession>A0A0G2J617</accession>
<organism evidence="1 2">
    <name type="scientific">[Emmonsia] crescens</name>
    <dbReference type="NCBI Taxonomy" id="73230"/>
    <lineage>
        <taxon>Eukaryota</taxon>
        <taxon>Fungi</taxon>
        <taxon>Dikarya</taxon>
        <taxon>Ascomycota</taxon>
        <taxon>Pezizomycotina</taxon>
        <taxon>Eurotiomycetes</taxon>
        <taxon>Eurotiomycetidae</taxon>
        <taxon>Onygenales</taxon>
        <taxon>Ajellomycetaceae</taxon>
        <taxon>Emergomyces</taxon>
    </lineage>
</organism>
<dbReference type="VEuPathDB" id="FungiDB:EMCG_05508"/>
<protein>
    <submittedName>
        <fullName evidence="1">Uncharacterized protein</fullName>
    </submittedName>
</protein>
<evidence type="ECO:0000313" key="2">
    <source>
        <dbReference type="Proteomes" id="UP000034164"/>
    </source>
</evidence>
<sequence length="144" mass="16356">MPVAINSIENESLRISRDATVRALWKRVLEMGVVHIRGTPASGKSDMACILRFYVEKTSEMPIISLSCPMNFPQNRPTNAMYCTYYKLLNAITVRLLDLDDWPENPCVAMFSSYGSPSGHRLDANSYFHYTSPISTNITFTYIF</sequence>
<dbReference type="AlphaFoldDB" id="A0A0G2J617"/>
<dbReference type="EMBL" id="LCZI01001708">
    <property type="protein sequence ID" value="KKZ58612.1"/>
    <property type="molecule type" value="Genomic_DNA"/>
</dbReference>
<reference evidence="2" key="1">
    <citation type="journal article" date="2015" name="PLoS Genet.">
        <title>The dynamic genome and transcriptome of the human fungal pathogen Blastomyces and close relative Emmonsia.</title>
        <authorList>
            <person name="Munoz J.F."/>
            <person name="Gauthier G.M."/>
            <person name="Desjardins C.A."/>
            <person name="Gallo J.E."/>
            <person name="Holder J."/>
            <person name="Sullivan T.D."/>
            <person name="Marty A.J."/>
            <person name="Carmen J.C."/>
            <person name="Chen Z."/>
            <person name="Ding L."/>
            <person name="Gujja S."/>
            <person name="Magrini V."/>
            <person name="Misas E."/>
            <person name="Mitreva M."/>
            <person name="Priest M."/>
            <person name="Saif S."/>
            <person name="Whiston E.A."/>
            <person name="Young S."/>
            <person name="Zeng Q."/>
            <person name="Goldman W.E."/>
            <person name="Mardis E.R."/>
            <person name="Taylor J.W."/>
            <person name="McEwen J.G."/>
            <person name="Clay O.K."/>
            <person name="Klein B.S."/>
            <person name="Cuomo C.A."/>
        </authorList>
    </citation>
    <scope>NUCLEOTIDE SEQUENCE [LARGE SCALE GENOMIC DNA]</scope>
    <source>
        <strain evidence="2">UAMH 3008</strain>
    </source>
</reference>
<comment type="caution">
    <text evidence="1">The sequence shown here is derived from an EMBL/GenBank/DDBJ whole genome shotgun (WGS) entry which is preliminary data.</text>
</comment>
<dbReference type="Proteomes" id="UP000034164">
    <property type="component" value="Unassembled WGS sequence"/>
</dbReference>
<name>A0A0G2J617_9EURO</name>
<proteinExistence type="predicted"/>
<dbReference type="OrthoDB" id="5342131at2759"/>